<evidence type="ECO:0000313" key="1">
    <source>
        <dbReference type="EMBL" id="SFR24831.1"/>
    </source>
</evidence>
<dbReference type="Proteomes" id="UP000198583">
    <property type="component" value="Unassembled WGS sequence"/>
</dbReference>
<evidence type="ECO:0000313" key="2">
    <source>
        <dbReference type="Proteomes" id="UP000198583"/>
    </source>
</evidence>
<proteinExistence type="predicted"/>
<dbReference type="AlphaFoldDB" id="A0A1I6F4G1"/>
<protein>
    <submittedName>
        <fullName evidence="1">Uncharacterized protein</fullName>
    </submittedName>
</protein>
<gene>
    <name evidence="1" type="ORF">SAMN04488564_10895</name>
</gene>
<accession>A0A1I6F4G1</accession>
<sequence>MPSTPNWLCSWSRSKPVRVVDNNTSPNSAGVCLHSAPYIAYFLRHGGQAQGWPGVIVRSHRWVEEANECFR</sequence>
<organism evidence="1 2">
    <name type="scientific">Lentzea waywayandensis</name>
    <dbReference type="NCBI Taxonomy" id="84724"/>
    <lineage>
        <taxon>Bacteria</taxon>
        <taxon>Bacillati</taxon>
        <taxon>Actinomycetota</taxon>
        <taxon>Actinomycetes</taxon>
        <taxon>Pseudonocardiales</taxon>
        <taxon>Pseudonocardiaceae</taxon>
        <taxon>Lentzea</taxon>
    </lineage>
</organism>
<dbReference type="RefSeq" id="WP_245822211.1">
    <property type="nucleotide sequence ID" value="NZ_FOYL01000008.1"/>
</dbReference>
<name>A0A1I6F4G1_9PSEU</name>
<dbReference type="EMBL" id="FOYL01000008">
    <property type="protein sequence ID" value="SFR24831.1"/>
    <property type="molecule type" value="Genomic_DNA"/>
</dbReference>
<keyword evidence="2" id="KW-1185">Reference proteome</keyword>
<reference evidence="2" key="1">
    <citation type="submission" date="2016-10" db="EMBL/GenBank/DDBJ databases">
        <authorList>
            <person name="Varghese N."/>
            <person name="Submissions S."/>
        </authorList>
    </citation>
    <scope>NUCLEOTIDE SEQUENCE [LARGE SCALE GENOMIC DNA]</scope>
    <source>
        <strain evidence="2">DSM 44232</strain>
    </source>
</reference>